<accession>A0A5K3G5U3</accession>
<organism evidence="2">
    <name type="scientific">Mesocestoides corti</name>
    <name type="common">Flatworm</name>
    <dbReference type="NCBI Taxonomy" id="53468"/>
    <lineage>
        <taxon>Eukaryota</taxon>
        <taxon>Metazoa</taxon>
        <taxon>Spiralia</taxon>
        <taxon>Lophotrochozoa</taxon>
        <taxon>Platyhelminthes</taxon>
        <taxon>Cestoda</taxon>
        <taxon>Eucestoda</taxon>
        <taxon>Cyclophyllidea</taxon>
        <taxon>Mesocestoididae</taxon>
        <taxon>Mesocestoides</taxon>
    </lineage>
</organism>
<dbReference type="WBParaSite" id="MCU_014871-RA">
    <property type="protein sequence ID" value="MCU_014871-RA"/>
    <property type="gene ID" value="MCU_014871"/>
</dbReference>
<feature type="compositionally biased region" description="Polar residues" evidence="1">
    <location>
        <begin position="86"/>
        <end position="98"/>
    </location>
</feature>
<dbReference type="AlphaFoldDB" id="A0A5K3G5U3"/>
<feature type="region of interest" description="Disordered" evidence="1">
    <location>
        <begin position="70"/>
        <end position="98"/>
    </location>
</feature>
<sequence>QSEARAKRQAPSIRVHHAGHAAHYILYLSRVLLCLAAYLPRMPLELRETQDSLRHRKLRTASLLRGRQCGVGSGRRHVGPPGLSESCVSLSSNGMRGR</sequence>
<evidence type="ECO:0000313" key="2">
    <source>
        <dbReference type="WBParaSite" id="MCU_014871-RA"/>
    </source>
</evidence>
<name>A0A5K3G5U3_MESCO</name>
<evidence type="ECO:0000256" key="1">
    <source>
        <dbReference type="SAM" id="MobiDB-lite"/>
    </source>
</evidence>
<proteinExistence type="predicted"/>
<protein>
    <submittedName>
        <fullName evidence="2">Secreted protein</fullName>
    </submittedName>
</protein>
<reference evidence="2" key="1">
    <citation type="submission" date="2019-11" db="UniProtKB">
        <authorList>
            <consortium name="WormBaseParasite"/>
        </authorList>
    </citation>
    <scope>IDENTIFICATION</scope>
</reference>